<evidence type="ECO:0008006" key="4">
    <source>
        <dbReference type="Google" id="ProtNLM"/>
    </source>
</evidence>
<accession>A0A1H6H3Z0</accession>
<dbReference type="Pfam" id="PF11259">
    <property type="entry name" value="DUF3060"/>
    <property type="match status" value="1"/>
</dbReference>
<name>A0A1H6H3Z0_CHRCI</name>
<dbReference type="OrthoDB" id="1256082at2"/>
<feature type="signal peptide" evidence="1">
    <location>
        <begin position="1"/>
        <end position="22"/>
    </location>
</feature>
<protein>
    <recommendedName>
        <fullName evidence="4">DUF3060 domain-containing protein</fullName>
    </recommendedName>
</protein>
<feature type="chain" id="PRO_5011519406" description="DUF3060 domain-containing protein" evidence="1">
    <location>
        <begin position="23"/>
        <end position="130"/>
    </location>
</feature>
<organism evidence="2 3">
    <name type="scientific">Chryseobacterium culicis</name>
    <dbReference type="NCBI Taxonomy" id="680127"/>
    <lineage>
        <taxon>Bacteria</taxon>
        <taxon>Pseudomonadati</taxon>
        <taxon>Bacteroidota</taxon>
        <taxon>Flavobacteriia</taxon>
        <taxon>Flavobacteriales</taxon>
        <taxon>Weeksellaceae</taxon>
        <taxon>Chryseobacterium group</taxon>
        <taxon>Chryseobacterium</taxon>
    </lineage>
</organism>
<dbReference type="EMBL" id="FNWQ01000001">
    <property type="protein sequence ID" value="SEH28878.1"/>
    <property type="molecule type" value="Genomic_DNA"/>
</dbReference>
<evidence type="ECO:0000256" key="1">
    <source>
        <dbReference type="SAM" id="SignalP"/>
    </source>
</evidence>
<dbReference type="Proteomes" id="UP000198561">
    <property type="component" value="Unassembled WGS sequence"/>
</dbReference>
<keyword evidence="1" id="KW-0732">Signal</keyword>
<proteinExistence type="predicted"/>
<sequence length="130" mass="13537">MKNSKKAGILAILLLGTATVFAQSRKVESEKGVEKTEGNKVVHVEGIGHALKYTLNGGVVEVEGGDNTLTVKGSAKKITVSGTGNKVYIDKVDKVSMEGGGNIVYYRTSGTKSGKPDVSVTGVGNKVVKQ</sequence>
<dbReference type="RefSeq" id="WP_089690651.1">
    <property type="nucleotide sequence ID" value="NZ_DALZIY010000001.1"/>
</dbReference>
<dbReference type="InterPro" id="IPR021417">
    <property type="entry name" value="DUF3060"/>
</dbReference>
<reference evidence="2 3" key="1">
    <citation type="submission" date="2016-10" db="EMBL/GenBank/DDBJ databases">
        <authorList>
            <person name="de Groot N.N."/>
        </authorList>
    </citation>
    <scope>NUCLEOTIDE SEQUENCE [LARGE SCALE GENOMIC DNA]</scope>
    <source>
        <strain evidence="2 3">DSM 23031</strain>
    </source>
</reference>
<evidence type="ECO:0000313" key="2">
    <source>
        <dbReference type="EMBL" id="SEH28878.1"/>
    </source>
</evidence>
<dbReference type="AlphaFoldDB" id="A0A1H6H3Z0"/>
<evidence type="ECO:0000313" key="3">
    <source>
        <dbReference type="Proteomes" id="UP000198561"/>
    </source>
</evidence>
<gene>
    <name evidence="2" type="ORF">SAMN05421593_0838</name>
</gene>